<comment type="caution">
    <text evidence="1">The sequence shown here is derived from an EMBL/GenBank/DDBJ whole genome shotgun (WGS) entry which is preliminary data.</text>
</comment>
<proteinExistence type="predicted"/>
<evidence type="ECO:0000313" key="2">
    <source>
        <dbReference type="Proteomes" id="UP000886934"/>
    </source>
</evidence>
<protein>
    <submittedName>
        <fullName evidence="1">Uncharacterized protein</fullName>
    </submittedName>
</protein>
<dbReference type="RefSeq" id="WP_373872569.1">
    <property type="nucleotide sequence ID" value="NZ_BPNF01000005.1"/>
</dbReference>
<dbReference type="EMBL" id="BPNN01000001">
    <property type="protein sequence ID" value="GJA61526.1"/>
    <property type="molecule type" value="Genomic_DNA"/>
</dbReference>
<organism evidence="1 2">
    <name type="scientific">Aeromonas caviae</name>
    <name type="common">Aeromonas punctata</name>
    <dbReference type="NCBI Taxonomy" id="648"/>
    <lineage>
        <taxon>Bacteria</taxon>
        <taxon>Pseudomonadati</taxon>
        <taxon>Pseudomonadota</taxon>
        <taxon>Gammaproteobacteria</taxon>
        <taxon>Aeromonadales</taxon>
        <taxon>Aeromonadaceae</taxon>
        <taxon>Aeromonas</taxon>
    </lineage>
</organism>
<dbReference type="Proteomes" id="UP000886934">
    <property type="component" value="Unassembled WGS sequence"/>
</dbReference>
<name>A0AA37CUS5_AERCA</name>
<reference evidence="1" key="1">
    <citation type="submission" date="2021-07" db="EMBL/GenBank/DDBJ databases">
        <title>Draft genome sequence of carbapenem-resistant Aeromonas spp. in Japan.</title>
        <authorList>
            <person name="Maehana S."/>
            <person name="Suzuki M."/>
            <person name="Kitasato H."/>
        </authorList>
    </citation>
    <scope>NUCLEOTIDE SEQUENCE</scope>
    <source>
        <strain evidence="1">KAM351</strain>
    </source>
</reference>
<sequence>MLVFSFVPQKAREAKASRFVTTLLAQERIECTHSALQQLAADELPLILKAGSGLDCELGADVHWLMRSAGSALQQLAADKLPLIFKPGSGLDCELGAGRALVDAVCWLSFAAAGCG</sequence>
<gene>
    <name evidence="1" type="ORF">KAM351_01370</name>
</gene>
<evidence type="ECO:0000313" key="1">
    <source>
        <dbReference type="EMBL" id="GJA61526.1"/>
    </source>
</evidence>
<accession>A0AA37CUS5</accession>
<dbReference type="AlphaFoldDB" id="A0AA37CUS5"/>